<evidence type="ECO:0000313" key="2">
    <source>
        <dbReference type="EMBL" id="OJJ32011.1"/>
    </source>
</evidence>
<feature type="region of interest" description="Disordered" evidence="1">
    <location>
        <begin position="173"/>
        <end position="198"/>
    </location>
</feature>
<evidence type="ECO:0000256" key="1">
    <source>
        <dbReference type="SAM" id="MobiDB-lite"/>
    </source>
</evidence>
<gene>
    <name evidence="2" type="ORF">ASPWEDRAFT_646196</name>
</gene>
<accession>A0A1L9RAR5</accession>
<protein>
    <submittedName>
        <fullName evidence="2">Uncharacterized protein</fullName>
    </submittedName>
</protein>
<organism evidence="2 3">
    <name type="scientific">Aspergillus wentii DTO 134E9</name>
    <dbReference type="NCBI Taxonomy" id="1073089"/>
    <lineage>
        <taxon>Eukaryota</taxon>
        <taxon>Fungi</taxon>
        <taxon>Dikarya</taxon>
        <taxon>Ascomycota</taxon>
        <taxon>Pezizomycotina</taxon>
        <taxon>Eurotiomycetes</taxon>
        <taxon>Eurotiomycetidae</taxon>
        <taxon>Eurotiales</taxon>
        <taxon>Aspergillaceae</taxon>
        <taxon>Aspergillus</taxon>
        <taxon>Aspergillus subgen. Cremei</taxon>
    </lineage>
</organism>
<feature type="compositionally biased region" description="Polar residues" evidence="1">
    <location>
        <begin position="173"/>
        <end position="185"/>
    </location>
</feature>
<sequence>MARARDHRRCFFCHRRGHILSRCLLRRGLMVLGQMSMTYNTICGLARGSNIGRQGRYRGRRYRRPVDHYDGSDYDNRHLGWARQEAASVPLFEYDPPKRVVELGELDMVDTAFEDTPAGPSTSTSDAVIHDAKHSVVLRPNNQSSSTTHNFTAGTQTFSSAVTKSEPSGFSSIVDNQFPDFSTENLGPGTLDPKPRNTNKDVVFSDLEIAVDDYRDEMFTIV</sequence>
<dbReference type="Proteomes" id="UP000184383">
    <property type="component" value="Unassembled WGS sequence"/>
</dbReference>
<dbReference type="RefSeq" id="XP_040685688.1">
    <property type="nucleotide sequence ID" value="XM_040838754.1"/>
</dbReference>
<dbReference type="VEuPathDB" id="FungiDB:ASPWEDRAFT_646196"/>
<dbReference type="AlphaFoldDB" id="A0A1L9RAR5"/>
<evidence type="ECO:0000313" key="3">
    <source>
        <dbReference type="Proteomes" id="UP000184383"/>
    </source>
</evidence>
<keyword evidence="3" id="KW-1185">Reference proteome</keyword>
<dbReference type="GeneID" id="63754602"/>
<name>A0A1L9RAR5_ASPWE</name>
<reference evidence="3" key="1">
    <citation type="journal article" date="2017" name="Genome Biol.">
        <title>Comparative genomics reveals high biological diversity and specific adaptations in the industrially and medically important fungal genus Aspergillus.</title>
        <authorList>
            <person name="de Vries R.P."/>
            <person name="Riley R."/>
            <person name="Wiebenga A."/>
            <person name="Aguilar-Osorio G."/>
            <person name="Amillis S."/>
            <person name="Uchima C.A."/>
            <person name="Anderluh G."/>
            <person name="Asadollahi M."/>
            <person name="Askin M."/>
            <person name="Barry K."/>
            <person name="Battaglia E."/>
            <person name="Bayram O."/>
            <person name="Benocci T."/>
            <person name="Braus-Stromeyer S.A."/>
            <person name="Caldana C."/>
            <person name="Canovas D."/>
            <person name="Cerqueira G.C."/>
            <person name="Chen F."/>
            <person name="Chen W."/>
            <person name="Choi C."/>
            <person name="Clum A."/>
            <person name="Dos Santos R.A."/>
            <person name="Damasio A.R."/>
            <person name="Diallinas G."/>
            <person name="Emri T."/>
            <person name="Fekete E."/>
            <person name="Flipphi M."/>
            <person name="Freyberg S."/>
            <person name="Gallo A."/>
            <person name="Gournas C."/>
            <person name="Habgood R."/>
            <person name="Hainaut M."/>
            <person name="Harispe M.L."/>
            <person name="Henrissat B."/>
            <person name="Hilden K.S."/>
            <person name="Hope R."/>
            <person name="Hossain A."/>
            <person name="Karabika E."/>
            <person name="Karaffa L."/>
            <person name="Karanyi Z."/>
            <person name="Krasevec N."/>
            <person name="Kuo A."/>
            <person name="Kusch H."/>
            <person name="LaButti K."/>
            <person name="Lagendijk E.L."/>
            <person name="Lapidus A."/>
            <person name="Levasseur A."/>
            <person name="Lindquist E."/>
            <person name="Lipzen A."/>
            <person name="Logrieco A.F."/>
            <person name="MacCabe A."/>
            <person name="Maekelae M.R."/>
            <person name="Malavazi I."/>
            <person name="Melin P."/>
            <person name="Meyer V."/>
            <person name="Mielnichuk N."/>
            <person name="Miskei M."/>
            <person name="Molnar A.P."/>
            <person name="Mule G."/>
            <person name="Ngan C.Y."/>
            <person name="Orejas M."/>
            <person name="Orosz E."/>
            <person name="Ouedraogo J.P."/>
            <person name="Overkamp K.M."/>
            <person name="Park H.-S."/>
            <person name="Perrone G."/>
            <person name="Piumi F."/>
            <person name="Punt P.J."/>
            <person name="Ram A.F."/>
            <person name="Ramon A."/>
            <person name="Rauscher S."/>
            <person name="Record E."/>
            <person name="Riano-Pachon D.M."/>
            <person name="Robert V."/>
            <person name="Roehrig J."/>
            <person name="Ruller R."/>
            <person name="Salamov A."/>
            <person name="Salih N.S."/>
            <person name="Samson R.A."/>
            <person name="Sandor E."/>
            <person name="Sanguinetti M."/>
            <person name="Schuetze T."/>
            <person name="Sepcic K."/>
            <person name="Shelest E."/>
            <person name="Sherlock G."/>
            <person name="Sophianopoulou V."/>
            <person name="Squina F.M."/>
            <person name="Sun H."/>
            <person name="Susca A."/>
            <person name="Todd R.B."/>
            <person name="Tsang A."/>
            <person name="Unkles S.E."/>
            <person name="van de Wiele N."/>
            <person name="van Rossen-Uffink D."/>
            <person name="Oliveira J.V."/>
            <person name="Vesth T.C."/>
            <person name="Visser J."/>
            <person name="Yu J.-H."/>
            <person name="Zhou M."/>
            <person name="Andersen M.R."/>
            <person name="Archer D.B."/>
            <person name="Baker S.E."/>
            <person name="Benoit I."/>
            <person name="Brakhage A.A."/>
            <person name="Braus G.H."/>
            <person name="Fischer R."/>
            <person name="Frisvad J.C."/>
            <person name="Goldman G.H."/>
            <person name="Houbraken J."/>
            <person name="Oakley B."/>
            <person name="Pocsi I."/>
            <person name="Scazzocchio C."/>
            <person name="Seiboth B."/>
            <person name="vanKuyk P.A."/>
            <person name="Wortman J."/>
            <person name="Dyer P.S."/>
            <person name="Grigoriev I.V."/>
        </authorList>
    </citation>
    <scope>NUCLEOTIDE SEQUENCE [LARGE SCALE GENOMIC DNA]</scope>
    <source>
        <strain evidence="3">DTO 134E9</strain>
    </source>
</reference>
<dbReference type="EMBL" id="KV878215">
    <property type="protein sequence ID" value="OJJ32011.1"/>
    <property type="molecule type" value="Genomic_DNA"/>
</dbReference>
<proteinExistence type="predicted"/>